<proteinExistence type="predicted"/>
<sequence length="546" mass="60029">MNDGDGRKMSKGCQPLSSVEEGSNGDNIGGEVPLKKGPWTSTEDAILVEYVQKHGEGNWNAIQKSTGLARCGKSCRLRWANHLKPDLKKGAFSPEEERKIIEFHAKFGNKWARMAAELPGRTDNEIKNYWNTRIKRMQRAGLPVYPANICRQVLNDSQESPNAGSVMSGASQNSDLSQIDSYTVPDVQFKNLKLTQYGPTIFNIPESTHSMFEQSAGSFQNYNMMFPMKPRKRPLETDIIGNSLVGSISTTVPEFNPYVDYSSEKITDSPKLSFPCDPNLNSNGPFHVYLPGSYAGLNDNTSSVPISGVKKLELPSFQFSETQRVGWDTPGSHLPSLESVDTLIQSPPADQTQSYLVSSDSDGLLESVVYGSKTKRGANNNFLQQTADNCMPRSSTVNPCDTGWAEQSPSADQTQSYPVSPDTDGLLESIVYGSKTKRGWDEQGDLSSPGASVLTVHTPISMGSVDEPQSVEATQDQDVKHETVFQDPTYYSRKKECVNQIGLKKPDAALFDSGWRGNPDADNKSDQSNPKDDLGAVFPFDFHGYP</sequence>
<gene>
    <name evidence="1" type="ORF">L6164_031349</name>
</gene>
<comment type="caution">
    <text evidence="1">The sequence shown here is derived from an EMBL/GenBank/DDBJ whole genome shotgun (WGS) entry which is preliminary data.</text>
</comment>
<name>A0ACB9LG21_BAUVA</name>
<protein>
    <submittedName>
        <fullName evidence="1">Uncharacterized protein</fullName>
    </submittedName>
</protein>
<evidence type="ECO:0000313" key="2">
    <source>
        <dbReference type="Proteomes" id="UP000828941"/>
    </source>
</evidence>
<organism evidence="1 2">
    <name type="scientific">Bauhinia variegata</name>
    <name type="common">Purple orchid tree</name>
    <name type="synonym">Phanera variegata</name>
    <dbReference type="NCBI Taxonomy" id="167791"/>
    <lineage>
        <taxon>Eukaryota</taxon>
        <taxon>Viridiplantae</taxon>
        <taxon>Streptophyta</taxon>
        <taxon>Embryophyta</taxon>
        <taxon>Tracheophyta</taxon>
        <taxon>Spermatophyta</taxon>
        <taxon>Magnoliopsida</taxon>
        <taxon>eudicotyledons</taxon>
        <taxon>Gunneridae</taxon>
        <taxon>Pentapetalae</taxon>
        <taxon>rosids</taxon>
        <taxon>fabids</taxon>
        <taxon>Fabales</taxon>
        <taxon>Fabaceae</taxon>
        <taxon>Cercidoideae</taxon>
        <taxon>Cercideae</taxon>
        <taxon>Bauhiniinae</taxon>
        <taxon>Bauhinia</taxon>
    </lineage>
</organism>
<reference evidence="1 2" key="1">
    <citation type="journal article" date="2022" name="DNA Res.">
        <title>Chromosomal-level genome assembly of the orchid tree Bauhinia variegata (Leguminosae; Cercidoideae) supports the allotetraploid origin hypothesis of Bauhinia.</title>
        <authorList>
            <person name="Zhong Y."/>
            <person name="Chen Y."/>
            <person name="Zheng D."/>
            <person name="Pang J."/>
            <person name="Liu Y."/>
            <person name="Luo S."/>
            <person name="Meng S."/>
            <person name="Qian L."/>
            <person name="Wei D."/>
            <person name="Dai S."/>
            <person name="Zhou R."/>
        </authorList>
    </citation>
    <scope>NUCLEOTIDE SEQUENCE [LARGE SCALE GENOMIC DNA]</scope>
    <source>
        <strain evidence="1">BV-YZ2020</strain>
    </source>
</reference>
<dbReference type="Proteomes" id="UP000828941">
    <property type="component" value="Chromosome 12"/>
</dbReference>
<dbReference type="EMBL" id="CM039437">
    <property type="protein sequence ID" value="KAI4308256.1"/>
    <property type="molecule type" value="Genomic_DNA"/>
</dbReference>
<keyword evidence="2" id="KW-1185">Reference proteome</keyword>
<evidence type="ECO:0000313" key="1">
    <source>
        <dbReference type="EMBL" id="KAI4308256.1"/>
    </source>
</evidence>
<accession>A0ACB9LG21</accession>